<keyword evidence="1" id="KW-0812">Transmembrane</keyword>
<feature type="transmembrane region" description="Helical" evidence="1">
    <location>
        <begin position="134"/>
        <end position="154"/>
    </location>
</feature>
<comment type="caution">
    <text evidence="2">The sequence shown here is derived from an EMBL/GenBank/DDBJ whole genome shotgun (WGS) entry which is preliminary data.</text>
</comment>
<organism evidence="2 3">
    <name type="scientific">Sphingobacterium phlebotomi</name>
    <dbReference type="NCBI Taxonomy" id="2605433"/>
    <lineage>
        <taxon>Bacteria</taxon>
        <taxon>Pseudomonadati</taxon>
        <taxon>Bacteroidota</taxon>
        <taxon>Sphingobacteriia</taxon>
        <taxon>Sphingobacteriales</taxon>
        <taxon>Sphingobacteriaceae</taxon>
        <taxon>Sphingobacterium</taxon>
    </lineage>
</organism>
<evidence type="ECO:0000313" key="3">
    <source>
        <dbReference type="Proteomes" id="UP000322362"/>
    </source>
</evidence>
<accession>A0A5D4HCQ4</accession>
<dbReference type="RefSeq" id="WP_148918328.1">
    <property type="nucleotide sequence ID" value="NZ_VTAV01000002.1"/>
</dbReference>
<feature type="transmembrane region" description="Helical" evidence="1">
    <location>
        <begin position="75"/>
        <end position="91"/>
    </location>
</feature>
<keyword evidence="1" id="KW-0472">Membrane</keyword>
<evidence type="ECO:0000313" key="2">
    <source>
        <dbReference type="EMBL" id="TYR37589.1"/>
    </source>
</evidence>
<feature type="transmembrane region" description="Helical" evidence="1">
    <location>
        <begin position="51"/>
        <end position="68"/>
    </location>
</feature>
<dbReference type="AlphaFoldDB" id="A0A5D4HCQ4"/>
<evidence type="ECO:0000256" key="1">
    <source>
        <dbReference type="SAM" id="Phobius"/>
    </source>
</evidence>
<name>A0A5D4HCQ4_9SPHI</name>
<sequence length="238" mass="27934">MIPLKTTPIIRQGVRFFIYALSAFLIAELIRFDAQTGSIDTKFSENSYTEYMQSIFLLISSILLFVIYRRPQPRSYLALLLFAFTSVSFIREQDVYFENLIGQTSWFIPVLAILISTLYLVIRNWKTFVVQLNRYRHTFSAGLLTSGIITTYIFSRLFGRRIFWEAVMEGHYFRGVKNAAEECLELYGYLFILIAVMEFFIAERKLRKDDITIPNTAVKNNIIPYIQEHNNHKEPLPY</sequence>
<keyword evidence="1" id="KW-1133">Transmembrane helix</keyword>
<dbReference type="EMBL" id="VTAV01000002">
    <property type="protein sequence ID" value="TYR37589.1"/>
    <property type="molecule type" value="Genomic_DNA"/>
</dbReference>
<dbReference type="Proteomes" id="UP000322362">
    <property type="component" value="Unassembled WGS sequence"/>
</dbReference>
<feature type="transmembrane region" description="Helical" evidence="1">
    <location>
        <begin position="103"/>
        <end position="122"/>
    </location>
</feature>
<proteinExistence type="predicted"/>
<reference evidence="2 3" key="1">
    <citation type="submission" date="2019-08" db="EMBL/GenBank/DDBJ databases">
        <title>Phlebobacter frassis gen. nov. sp. nov., a new member of family Sphingobacteriaceae isolated from sand fly rearing media.</title>
        <authorList>
            <person name="Kakumanu M.L."/>
            <person name="Marayati B.F."/>
            <person name="Wada-Katsumata A."/>
            <person name="Wasserberg G."/>
            <person name="Schal C."/>
            <person name="Apperson C.S."/>
            <person name="Ponnusamy L."/>
        </authorList>
    </citation>
    <scope>NUCLEOTIDE SEQUENCE [LARGE SCALE GENOMIC DNA]</scope>
    <source>
        <strain evidence="2 3">SSI9</strain>
    </source>
</reference>
<protein>
    <submittedName>
        <fullName evidence="2">Uncharacterized protein</fullName>
    </submittedName>
</protein>
<gene>
    <name evidence="2" type="ORF">FXV77_06215</name>
</gene>
<feature type="transmembrane region" description="Helical" evidence="1">
    <location>
        <begin position="12"/>
        <end position="31"/>
    </location>
</feature>
<keyword evidence="3" id="KW-1185">Reference proteome</keyword>
<feature type="transmembrane region" description="Helical" evidence="1">
    <location>
        <begin position="186"/>
        <end position="202"/>
    </location>
</feature>